<organism evidence="2 3">
    <name type="scientific">Ottowia testudinis</name>
    <dbReference type="NCBI Taxonomy" id="2816950"/>
    <lineage>
        <taxon>Bacteria</taxon>
        <taxon>Pseudomonadati</taxon>
        <taxon>Pseudomonadota</taxon>
        <taxon>Betaproteobacteria</taxon>
        <taxon>Burkholderiales</taxon>
        <taxon>Comamonadaceae</taxon>
        <taxon>Ottowia</taxon>
    </lineage>
</organism>
<name>A0A975H3F6_9BURK</name>
<evidence type="ECO:0000313" key="2">
    <source>
        <dbReference type="EMBL" id="QTD45858.1"/>
    </source>
</evidence>
<protein>
    <submittedName>
        <fullName evidence="2">CinA family protein</fullName>
    </submittedName>
</protein>
<dbReference type="AlphaFoldDB" id="A0A975H3F6"/>
<reference evidence="2" key="1">
    <citation type="submission" date="2021-03" db="EMBL/GenBank/DDBJ databases">
        <title>Ottowia sp. 27C isolated from the cloaca of a Giant Asian pond turtle (Heosemys grandis).</title>
        <authorList>
            <person name="Spergser J."/>
            <person name="Busse H.-J."/>
        </authorList>
    </citation>
    <scope>NUCLEOTIDE SEQUENCE</scope>
    <source>
        <strain evidence="2">27C</strain>
    </source>
</reference>
<dbReference type="SUPFAM" id="SSF142433">
    <property type="entry name" value="CinA-like"/>
    <property type="match status" value="1"/>
</dbReference>
<dbReference type="Pfam" id="PF02464">
    <property type="entry name" value="CinA"/>
    <property type="match status" value="1"/>
</dbReference>
<dbReference type="EMBL" id="CP071796">
    <property type="protein sequence ID" value="QTD45858.1"/>
    <property type="molecule type" value="Genomic_DNA"/>
</dbReference>
<dbReference type="InterPro" id="IPR008136">
    <property type="entry name" value="CinA_C"/>
</dbReference>
<dbReference type="Proteomes" id="UP000663903">
    <property type="component" value="Chromosome"/>
</dbReference>
<keyword evidence="3" id="KW-1185">Reference proteome</keyword>
<dbReference type="NCBIfam" id="TIGR00199">
    <property type="entry name" value="PncC_domain"/>
    <property type="match status" value="1"/>
</dbReference>
<accession>A0A975H3F6</accession>
<evidence type="ECO:0000313" key="3">
    <source>
        <dbReference type="Proteomes" id="UP000663903"/>
    </source>
</evidence>
<dbReference type="InterPro" id="IPR036653">
    <property type="entry name" value="CinA-like_C"/>
</dbReference>
<evidence type="ECO:0000259" key="1">
    <source>
        <dbReference type="Pfam" id="PF02464"/>
    </source>
</evidence>
<gene>
    <name evidence="2" type="ORF">J1M35_02760</name>
</gene>
<sequence length="173" mass="18177">MLLNEELLALATKAPEAEIVQKLAAVLRQRGWWLATAESCTGGMIAAACTDLAGSSDWFERGFVTYSNAAKTELLGVPAALIARHGAVSEPVARAMAAGAVTHSAAQVSIAVTGIAGPAGGSEDKPVGTVWFGWCVGDQTHTEHQRFDGDRTAVRAQTVAHALHYLHDWLQSG</sequence>
<dbReference type="Gene3D" id="3.90.950.20">
    <property type="entry name" value="CinA-like"/>
    <property type="match status" value="1"/>
</dbReference>
<proteinExistence type="predicted"/>
<dbReference type="KEGG" id="otd:J1M35_02760"/>
<feature type="domain" description="CinA C-terminal" evidence="1">
    <location>
        <begin position="18"/>
        <end position="168"/>
    </location>
</feature>
<dbReference type="RefSeq" id="WP_208009642.1">
    <property type="nucleotide sequence ID" value="NZ_CP071796.1"/>
</dbReference>